<sequence length="390" mass="43169">MIRLVIASLFLFGIAFVSSEYVPVYIWETSKSIEAVPALPKISKETFKEIIQERLEKKSLVVIFAEPNLSAEDFGAVDESGNKIYSNLASIKASRTYLPSVDEPIDVLKGLRSNELSQTTIKDFNINDIKSSVVFVDLDDVQDNEDRNEILARHDKSISNIYNALQEKGDVFAIYTAYHTSWIAPETLGFKSRNVLQATSADTAFAWNMEGFLLYVSDVPYVMINSVRTNLTQHTLDVTAFTNASLVARLVLADQPTISFVFTFTGGYWTLTNVSIVTAGSETQLRVRDINAPFGFSYQCTNTVFSLRGNANTFLSLPGMQLQASTSAITAFGDPLYCIGFTTAPIWSGIFVTAILVTIMAIGLSMMMDIKTMDRFDDPKGKTIQINASE</sequence>
<keyword evidence="7" id="KW-0732">Signal</keyword>
<protein>
    <submittedName>
        <fullName evidence="10">V-type proton ATPase subunit S1, luminal domain</fullName>
    </submittedName>
</protein>
<dbReference type="InterPro" id="IPR046755">
    <property type="entry name" value="VAS1_LD"/>
</dbReference>
<evidence type="ECO:0000256" key="2">
    <source>
        <dbReference type="ARBA" id="ARBA00009037"/>
    </source>
</evidence>
<evidence type="ECO:0000313" key="11">
    <source>
        <dbReference type="Proteomes" id="UP001458880"/>
    </source>
</evidence>
<name>A0AAW1KTW7_POPJA</name>
<keyword evidence="5 6" id="KW-0472">Membrane</keyword>
<evidence type="ECO:0000313" key="10">
    <source>
        <dbReference type="EMBL" id="KAK9723133.1"/>
    </source>
</evidence>
<dbReference type="GO" id="GO:0030641">
    <property type="term" value="P:regulation of cellular pH"/>
    <property type="evidence" value="ECO:0007669"/>
    <property type="project" value="TreeGrafter"/>
</dbReference>
<comment type="subcellular location">
    <subcellularLocation>
        <location evidence="1">Membrane</location>
        <topology evidence="1">Single-pass membrane protein</topology>
    </subcellularLocation>
</comment>
<accession>A0AAW1KTW7</accession>
<dbReference type="InterPro" id="IPR008388">
    <property type="entry name" value="Ac45_acc_su"/>
</dbReference>
<dbReference type="Pfam" id="PF20520">
    <property type="entry name" value="Ac45-VOA1_TM"/>
    <property type="match status" value="1"/>
</dbReference>
<evidence type="ECO:0000256" key="3">
    <source>
        <dbReference type="ARBA" id="ARBA00022692"/>
    </source>
</evidence>
<feature type="signal peptide" evidence="7">
    <location>
        <begin position="1"/>
        <end position="19"/>
    </location>
</feature>
<dbReference type="Proteomes" id="UP001458880">
    <property type="component" value="Unassembled WGS sequence"/>
</dbReference>
<comment type="similarity">
    <text evidence="2">Belongs to the vacuolar ATPase subunit S1 family.</text>
</comment>
<dbReference type="EMBL" id="JASPKY010000182">
    <property type="protein sequence ID" value="KAK9723133.1"/>
    <property type="molecule type" value="Genomic_DNA"/>
</dbReference>
<keyword evidence="3 6" id="KW-0812">Transmembrane</keyword>
<comment type="caution">
    <text evidence="10">The sequence shown here is derived from an EMBL/GenBank/DDBJ whole genome shotgun (WGS) entry which is preliminary data.</text>
</comment>
<dbReference type="Pfam" id="PF05827">
    <property type="entry name" value="VAS1_LD"/>
    <property type="match status" value="1"/>
</dbReference>
<feature type="chain" id="PRO_5043362760" evidence="7">
    <location>
        <begin position="20"/>
        <end position="390"/>
    </location>
</feature>
<evidence type="ECO:0000256" key="7">
    <source>
        <dbReference type="SAM" id="SignalP"/>
    </source>
</evidence>
<dbReference type="InterPro" id="IPR046756">
    <property type="entry name" value="VAS1/VOA1_TM"/>
</dbReference>
<dbReference type="GO" id="GO:0001671">
    <property type="term" value="F:ATPase activator activity"/>
    <property type="evidence" value="ECO:0007669"/>
    <property type="project" value="TreeGrafter"/>
</dbReference>
<dbReference type="AlphaFoldDB" id="A0AAW1KTW7"/>
<keyword evidence="4 6" id="KW-1133">Transmembrane helix</keyword>
<organism evidence="10 11">
    <name type="scientific">Popillia japonica</name>
    <name type="common">Japanese beetle</name>
    <dbReference type="NCBI Taxonomy" id="7064"/>
    <lineage>
        <taxon>Eukaryota</taxon>
        <taxon>Metazoa</taxon>
        <taxon>Ecdysozoa</taxon>
        <taxon>Arthropoda</taxon>
        <taxon>Hexapoda</taxon>
        <taxon>Insecta</taxon>
        <taxon>Pterygota</taxon>
        <taxon>Neoptera</taxon>
        <taxon>Endopterygota</taxon>
        <taxon>Coleoptera</taxon>
        <taxon>Polyphaga</taxon>
        <taxon>Scarabaeiformia</taxon>
        <taxon>Scarabaeidae</taxon>
        <taxon>Rutelinae</taxon>
        <taxon>Popillia</taxon>
    </lineage>
</organism>
<dbReference type="GO" id="GO:0033176">
    <property type="term" value="C:proton-transporting V-type ATPase complex"/>
    <property type="evidence" value="ECO:0007669"/>
    <property type="project" value="TreeGrafter"/>
</dbReference>
<feature type="domain" description="V-type proton ATPase subunit S1/VOA1 transmembrane" evidence="9">
    <location>
        <begin position="340"/>
        <end position="378"/>
    </location>
</feature>
<evidence type="ECO:0000259" key="8">
    <source>
        <dbReference type="Pfam" id="PF05827"/>
    </source>
</evidence>
<evidence type="ECO:0000259" key="9">
    <source>
        <dbReference type="Pfam" id="PF20520"/>
    </source>
</evidence>
<keyword evidence="11" id="KW-1185">Reference proteome</keyword>
<dbReference type="PANTHER" id="PTHR12471:SF7">
    <property type="entry name" value="V-TYPE PROTON ATPASE SUBUNIT S1"/>
    <property type="match status" value="1"/>
</dbReference>
<feature type="domain" description="V-type proton ATPase subunit S1 luminal" evidence="8">
    <location>
        <begin position="248"/>
        <end position="324"/>
    </location>
</feature>
<evidence type="ECO:0000256" key="4">
    <source>
        <dbReference type="ARBA" id="ARBA00022989"/>
    </source>
</evidence>
<gene>
    <name evidence="10" type="ORF">QE152_g19324</name>
</gene>
<dbReference type="PANTHER" id="PTHR12471">
    <property type="entry name" value="VACUOLAR ATP SYNTHASE SUBUNIT S1"/>
    <property type="match status" value="1"/>
</dbReference>
<feature type="transmembrane region" description="Helical" evidence="6">
    <location>
        <begin position="346"/>
        <end position="366"/>
    </location>
</feature>
<evidence type="ECO:0000256" key="6">
    <source>
        <dbReference type="SAM" id="Phobius"/>
    </source>
</evidence>
<reference evidence="10 11" key="1">
    <citation type="journal article" date="2024" name="BMC Genomics">
        <title>De novo assembly and annotation of Popillia japonica's genome with initial clues to its potential as an invasive pest.</title>
        <authorList>
            <person name="Cucini C."/>
            <person name="Boschi S."/>
            <person name="Funari R."/>
            <person name="Cardaioli E."/>
            <person name="Iannotti N."/>
            <person name="Marturano G."/>
            <person name="Paoli F."/>
            <person name="Bruttini M."/>
            <person name="Carapelli A."/>
            <person name="Frati F."/>
            <person name="Nardi F."/>
        </authorList>
    </citation>
    <scope>NUCLEOTIDE SEQUENCE [LARGE SCALE GENOMIC DNA]</scope>
    <source>
        <strain evidence="10">DMR45628</strain>
    </source>
</reference>
<evidence type="ECO:0000256" key="1">
    <source>
        <dbReference type="ARBA" id="ARBA00004167"/>
    </source>
</evidence>
<proteinExistence type="inferred from homology"/>
<evidence type="ECO:0000256" key="5">
    <source>
        <dbReference type="ARBA" id="ARBA00023136"/>
    </source>
</evidence>